<feature type="compositionally biased region" description="Acidic residues" evidence="2">
    <location>
        <begin position="205"/>
        <end position="217"/>
    </location>
</feature>
<proteinExistence type="predicted"/>
<feature type="compositionally biased region" description="Acidic residues" evidence="2">
    <location>
        <begin position="140"/>
        <end position="157"/>
    </location>
</feature>
<dbReference type="Pfam" id="PF02213">
    <property type="entry name" value="GYF"/>
    <property type="match status" value="1"/>
</dbReference>
<feature type="region of interest" description="Disordered" evidence="2">
    <location>
        <begin position="425"/>
        <end position="472"/>
    </location>
</feature>
<dbReference type="InterPro" id="IPR039905">
    <property type="entry name" value="CD2BP2/Lin1"/>
</dbReference>
<evidence type="ECO:0000256" key="1">
    <source>
        <dbReference type="SAM" id="Coils"/>
    </source>
</evidence>
<evidence type="ECO:0000256" key="2">
    <source>
        <dbReference type="SAM" id="MobiDB-lite"/>
    </source>
</evidence>
<feature type="compositionally biased region" description="Acidic residues" evidence="2">
    <location>
        <begin position="58"/>
        <end position="68"/>
    </location>
</feature>
<evidence type="ECO:0000313" key="5">
    <source>
        <dbReference type="Proteomes" id="UP001451303"/>
    </source>
</evidence>
<feature type="compositionally biased region" description="Basic and acidic residues" evidence="2">
    <location>
        <begin position="449"/>
        <end position="460"/>
    </location>
</feature>
<organism evidence="4 5">
    <name type="scientific">Neurospora intermedia</name>
    <dbReference type="NCBI Taxonomy" id="5142"/>
    <lineage>
        <taxon>Eukaryota</taxon>
        <taxon>Fungi</taxon>
        <taxon>Dikarya</taxon>
        <taxon>Ascomycota</taxon>
        <taxon>Pezizomycotina</taxon>
        <taxon>Sordariomycetes</taxon>
        <taxon>Sordariomycetidae</taxon>
        <taxon>Sordariales</taxon>
        <taxon>Sordariaceae</taxon>
        <taxon>Neurospora</taxon>
    </lineage>
</organism>
<protein>
    <recommendedName>
        <fullName evidence="3">GYF domain-containing protein</fullName>
    </recommendedName>
</protein>
<dbReference type="Proteomes" id="UP001451303">
    <property type="component" value="Unassembled WGS sequence"/>
</dbReference>
<feature type="region of interest" description="Disordered" evidence="2">
    <location>
        <begin position="1"/>
        <end position="217"/>
    </location>
</feature>
<accession>A0ABR3DCW9</accession>
<dbReference type="Gene3D" id="3.30.1490.40">
    <property type="match status" value="1"/>
</dbReference>
<dbReference type="EMBL" id="JAVLET010000004">
    <property type="protein sequence ID" value="KAL0470514.1"/>
    <property type="molecule type" value="Genomic_DNA"/>
</dbReference>
<feature type="compositionally biased region" description="Basic residues" evidence="2">
    <location>
        <begin position="345"/>
        <end position="358"/>
    </location>
</feature>
<keyword evidence="5" id="KW-1185">Reference proteome</keyword>
<keyword evidence="1" id="KW-0175">Coiled coil</keyword>
<evidence type="ECO:0000259" key="3">
    <source>
        <dbReference type="PROSITE" id="PS50829"/>
    </source>
</evidence>
<dbReference type="PROSITE" id="PS50829">
    <property type="entry name" value="GYF"/>
    <property type="match status" value="1"/>
</dbReference>
<reference evidence="4 5" key="1">
    <citation type="submission" date="2023-09" db="EMBL/GenBank/DDBJ databases">
        <title>Multi-omics analysis of a traditional fermented food reveals byproduct-associated fungal strains for waste-to-food upcycling.</title>
        <authorList>
            <consortium name="Lawrence Berkeley National Laboratory"/>
            <person name="Rekdal V.M."/>
            <person name="Villalobos-Escobedo J.M."/>
            <person name="Rodriguez-Valeron N."/>
            <person name="Garcia M.O."/>
            <person name="Vasquez D.P."/>
            <person name="Damayanti I."/>
            <person name="Sorensen P.M."/>
            <person name="Baidoo E.E."/>
            <person name="De Carvalho A.C."/>
            <person name="Riley R."/>
            <person name="Lipzen A."/>
            <person name="He G."/>
            <person name="Yan M."/>
            <person name="Haridas S."/>
            <person name="Daum C."/>
            <person name="Yoshinaga Y."/>
            <person name="Ng V."/>
            <person name="Grigoriev I.V."/>
            <person name="Munk R."/>
            <person name="Nuraida L."/>
            <person name="Wijaya C.H."/>
            <person name="Morales P.-C."/>
            <person name="Keasling J.D."/>
        </authorList>
    </citation>
    <scope>NUCLEOTIDE SEQUENCE [LARGE SCALE GENOMIC DNA]</scope>
    <source>
        <strain evidence="4 5">FGSC 2613</strain>
    </source>
</reference>
<gene>
    <name evidence="4" type="ORF">QR685DRAFT_474390</name>
</gene>
<dbReference type="InterPro" id="IPR003169">
    <property type="entry name" value="GYF"/>
</dbReference>
<feature type="region of interest" description="Disordered" evidence="2">
    <location>
        <begin position="336"/>
        <end position="382"/>
    </location>
</feature>
<dbReference type="SUPFAM" id="SSF55277">
    <property type="entry name" value="GYF domain"/>
    <property type="match status" value="1"/>
</dbReference>
<dbReference type="PANTHER" id="PTHR13138">
    <property type="entry name" value="PROTEIN LIN1"/>
    <property type="match status" value="1"/>
</dbReference>
<dbReference type="PANTHER" id="PTHR13138:SF3">
    <property type="entry name" value="CD2 ANTIGEN CYTOPLASMIC TAIL-BINDING PROTEIN 2"/>
    <property type="match status" value="1"/>
</dbReference>
<dbReference type="InterPro" id="IPR035445">
    <property type="entry name" value="GYF-like_dom_sf"/>
</dbReference>
<feature type="domain" description="GYF" evidence="3">
    <location>
        <begin position="448"/>
        <end position="505"/>
    </location>
</feature>
<evidence type="ECO:0000313" key="4">
    <source>
        <dbReference type="EMBL" id="KAL0470514.1"/>
    </source>
</evidence>
<name>A0ABR3DCW9_NEUIN</name>
<feature type="compositionally biased region" description="Basic and acidic residues" evidence="2">
    <location>
        <begin position="369"/>
        <end position="382"/>
    </location>
</feature>
<sequence>MSSRFSAARPKRASEAYARAHHGESRSNDDDTSSGPSHKKVKFDVRNPSALAPSAHDDDLDEADEEVLAADVIGGLSRATKRGAVNIDGYDSDSDNDNLEDRAEARGKSRKKGKDAEDVDLAEMMDNYNKPSNGAGKAADEEDDEVDMFGDLEDDDGAQPTTAGGGSAKDKKSVHFLADSEIEGQDLSSKAGGTININPAAPAGSDDEDDDDDDDDEEAIAAAIAEEGVDEEVGLGGLKKHAPKIDAFNMQAENEEGAFDEAGNYIRKAADQNAVHDKWLEGLSKKEIKKAALAHEKREAERRAQEREDDKIATGDLLRNLILTLEKGETALEALARLGKDKTKGPKKVPKWKQKRQERKQGIDSMDVDDSKKEEEDPKQKKIREAIDAITEAADKLLGRDYPDIYDKEREWLVREYRAETGETWVEPAAPEKEEKEEEQSSSLNGHPKMWEFRWTDGRDGGGSQGPYDGPTMKAWQDAGYFKEAVEFRPVGGGEGEWSRVAAFV</sequence>
<comment type="caution">
    <text evidence="4">The sequence shown here is derived from an EMBL/GenBank/DDBJ whole genome shotgun (WGS) entry which is preliminary data.</text>
</comment>
<feature type="coiled-coil region" evidence="1">
    <location>
        <begin position="283"/>
        <end position="310"/>
    </location>
</feature>